<dbReference type="Proteomes" id="UP001277972">
    <property type="component" value="Unassembled WGS sequence"/>
</dbReference>
<organism evidence="1 2">
    <name type="scientific">Gracilibacillus pellucidus</name>
    <dbReference type="NCBI Taxonomy" id="3095368"/>
    <lineage>
        <taxon>Bacteria</taxon>
        <taxon>Bacillati</taxon>
        <taxon>Bacillota</taxon>
        <taxon>Bacilli</taxon>
        <taxon>Bacillales</taxon>
        <taxon>Bacillaceae</taxon>
        <taxon>Gracilibacillus</taxon>
    </lineage>
</organism>
<dbReference type="EMBL" id="JAWZSR010000010">
    <property type="protein sequence ID" value="MDX8047282.1"/>
    <property type="molecule type" value="Genomic_DNA"/>
</dbReference>
<gene>
    <name evidence="1" type="ORF">SH601_15030</name>
</gene>
<evidence type="ECO:0000313" key="1">
    <source>
        <dbReference type="EMBL" id="MDX8047282.1"/>
    </source>
</evidence>
<proteinExistence type="predicted"/>
<name>A0ACC6M8V8_9BACI</name>
<comment type="caution">
    <text evidence="1">The sequence shown here is derived from an EMBL/GenBank/DDBJ whole genome shotgun (WGS) entry which is preliminary data.</text>
</comment>
<sequence>MKRLSGLFVLLLLIFGGSYFIMRLETSNAITNITLTLAMILIAPFLIHIFLIRPRSLPKLLFYLSFLISMGLAYIIIPSSQSGFLDEVLIWFLPIIEIGVILIVGYGITKSIINYRRINSNENYHFLEVVEIALKPKLGEGFMLHAVLTELRVIYYSLFVWFKRPQLNSGRGFSYHKDSQIKTIVILFSVLIIVEGILLHFLLDMWSSVAAWIFTILNIYALLYMVGLYNSVRFLPHVIERDSLTIRLGYQSSIQVDIDNVESIITAKQNDLFEKTTKNTYYSLLKIDSPQYEIVLKEPVHTKGSYGKTSLIHSVVFRADQPQEFLEEIKRRQKFDAKS</sequence>
<accession>A0ACC6M8V8</accession>
<evidence type="ECO:0000313" key="2">
    <source>
        <dbReference type="Proteomes" id="UP001277972"/>
    </source>
</evidence>
<protein>
    <submittedName>
        <fullName evidence="1">Uncharacterized protein</fullName>
    </submittedName>
</protein>
<keyword evidence="2" id="KW-1185">Reference proteome</keyword>
<reference evidence="1" key="1">
    <citation type="submission" date="2023-11" db="EMBL/GenBank/DDBJ databases">
        <title>Gracilibacillus pellucida a moderately halophilic bacterium isolated from saline soil in Xinjiang province.</title>
        <authorList>
            <person name="Zhang Z."/>
            <person name="Tan F."/>
            <person name="Wang Y."/>
            <person name="Xia M."/>
        </authorList>
    </citation>
    <scope>NUCLEOTIDE SEQUENCE</scope>
    <source>
        <strain evidence="1">S3-1-1</strain>
    </source>
</reference>